<feature type="domain" description="Secretion system C-terminal sorting" evidence="11">
    <location>
        <begin position="1068"/>
        <end position="1142"/>
    </location>
</feature>
<dbReference type="InterPro" id="IPR032675">
    <property type="entry name" value="LRR_dom_sf"/>
</dbReference>
<feature type="active site" description="Nucleophile" evidence="8">
    <location>
        <position position="170"/>
    </location>
</feature>
<evidence type="ECO:0000313" key="13">
    <source>
        <dbReference type="EMBL" id="SFF30609.1"/>
    </source>
</evidence>
<dbReference type="Gene3D" id="3.90.70.50">
    <property type="entry name" value="Peptidase C10, streptopain"/>
    <property type="match status" value="1"/>
</dbReference>
<dbReference type="SUPFAM" id="SSF52058">
    <property type="entry name" value="L domain-like"/>
    <property type="match status" value="1"/>
</dbReference>
<dbReference type="Gene3D" id="3.80.10.10">
    <property type="entry name" value="Ribonuclease Inhibitor"/>
    <property type="match status" value="1"/>
</dbReference>
<dbReference type="Gene3D" id="2.60.40.10">
    <property type="entry name" value="Immunoglobulins"/>
    <property type="match status" value="2"/>
</dbReference>
<evidence type="ECO:0000256" key="6">
    <source>
        <dbReference type="ARBA" id="ARBA00022801"/>
    </source>
</evidence>
<dbReference type="PANTHER" id="PTHR48004:SF59">
    <property type="entry name" value="LEUCINE-RICH REPEAT-CONTAINING N-TERMINAL PLANT-TYPE DOMAIN-CONTAINING PROTEIN"/>
    <property type="match status" value="1"/>
</dbReference>
<dbReference type="Pfam" id="PF01640">
    <property type="entry name" value="Peptidase_C10"/>
    <property type="match status" value="1"/>
</dbReference>
<dbReference type="RefSeq" id="WP_093919832.1">
    <property type="nucleotide sequence ID" value="NZ_FONW01000004.1"/>
</dbReference>
<dbReference type="SUPFAM" id="SSF48726">
    <property type="entry name" value="Immunoglobulin"/>
    <property type="match status" value="1"/>
</dbReference>
<name>A0A1I2HLH0_9BACT</name>
<dbReference type="CDD" id="cd00096">
    <property type="entry name" value="Ig"/>
    <property type="match status" value="1"/>
</dbReference>
<keyword evidence="2" id="KW-0433">Leucine-rich repeat</keyword>
<evidence type="ECO:0000259" key="9">
    <source>
        <dbReference type="Pfam" id="PF07705"/>
    </source>
</evidence>
<dbReference type="Proteomes" id="UP000198964">
    <property type="component" value="Unassembled WGS sequence"/>
</dbReference>
<evidence type="ECO:0000256" key="4">
    <source>
        <dbReference type="ARBA" id="ARBA00022729"/>
    </source>
</evidence>
<dbReference type="Pfam" id="PF13734">
    <property type="entry name" value="Inhibitor_I69"/>
    <property type="match status" value="1"/>
</dbReference>
<sequence length="1143" mass="130042">MKFILLILTVFIATNSLSSNSQEIGERKVIANAKLFLQTKDLLKSAKIFKLNKLLEKEANKIYIHNVGKGDGWIISEMIDDNIRILAYSLDGNFNYDKAIPYVKNWLKSNLNNTLEINAKTTKAISNKNLSRGVEPFLKTSSGEDIQWAQRAPYNSQCPVIDGIQTPSGCVPVAVAQVMRYWQFPPRSKGNCQYSYTISQTNKTHSFSHRLGQSNYNWEKMLPKIDESSTEESKRCISNLMLDIGMSMKAIYAPEGTGASDFSIFNKYFNYSLPQHISIYDGSLLDVLKSKNDSILFHEKIKENLDNKIPVIVIGHVSGGFHAMICDGYDDEGFYHLNYGWGGQSDGFYHYSQNIWCADLLFNSAYIDIVPQDIKYSISLKEYNNTVSPLSDTKIALQIEETDRSFPSYITPKIALKSPNNGKIIPEQSYETDSTNSQYHIYFKTPSQEGTYGLSLLIDDGYKIQEIDSLTMQVKNAINTRDLLIKSVETSNKFTYNSPNIEYKIELSNAEVNGSCKMRYNVYSKDVLEFTDDLSYNLSADKTVIRFRLSLDKISMGKKTLKIIIDPENQLNETDEKNNTTTINFAFNREIPLKEWAVLQEIYKNSENGNWEFNKGWMLDEPISTWDGLTLENGHITEISNVFEKNVLMEPDWGTSEHGFNKYPLGLPETISELDSLRSIKLLYAEMNSKHLPQSIGELSQLELINLYHSGLSGEIPNEIGHLQNLKELVLDENDLNGELPQSIFDLSKLKVLRLGQNHRLTGSIDSILKFKEIEFIGINQTQLSGKIDERIFGLKKLVEIQAYNCNLSGEISKEIETNSKLLVIDLKNNNIEGEIFNTIKNCPNLRNLDVSGNQFSGNIPPEVTQLRDIFLFNISNNNFSGDLPLGFANLRALDLFNVSNNQLTGIINKEFSYLRQARDLNFANNKFDELDAFVVDSLFEYIYNIDVSNNSLEFNSFEQNLDLIGKNYFKYSPQSLLGNKDVFYKKSGYEFVYKLSCAGTSNQYTWYKNDTVLRAINIPEIIIGSTKPDDSGIYHCVITNEKIPDFNLKSEPFELKIDQTTNEFIKIYPNPASDRITVNLQELEDQITSYSIIDNTGRIVHKMNNLSYAHSINIDVSFLSAGIYHIILMGDSIHETKKIIIN</sequence>
<reference evidence="13 14" key="1">
    <citation type="submission" date="2016-10" db="EMBL/GenBank/DDBJ databases">
        <authorList>
            <person name="de Groot N.N."/>
        </authorList>
    </citation>
    <scope>NUCLEOTIDE SEQUENCE [LARGE SCALE GENOMIC DNA]</scope>
    <source>
        <strain evidence="13 14">CGMCC 1.9156</strain>
    </source>
</reference>
<evidence type="ECO:0000259" key="12">
    <source>
        <dbReference type="Pfam" id="PF23598"/>
    </source>
</evidence>
<keyword evidence="7" id="KW-0788">Thiol protease</keyword>
<comment type="similarity">
    <text evidence="1">Belongs to the peptidase C10 family.</text>
</comment>
<dbReference type="InterPro" id="IPR000200">
    <property type="entry name" value="Peptidase_C10"/>
</dbReference>
<keyword evidence="3" id="KW-0645">Protease</keyword>
<dbReference type="FunFam" id="3.80.10.10:FF:000041">
    <property type="entry name" value="LRR receptor-like serine/threonine-protein kinase ERECTA"/>
    <property type="match status" value="2"/>
</dbReference>
<feature type="domain" description="CARDB" evidence="9">
    <location>
        <begin position="481"/>
        <end position="582"/>
    </location>
</feature>
<dbReference type="SUPFAM" id="SSF54001">
    <property type="entry name" value="Cysteine proteinases"/>
    <property type="match status" value="1"/>
</dbReference>
<dbReference type="Pfam" id="PF23598">
    <property type="entry name" value="LRR_14"/>
    <property type="match status" value="1"/>
</dbReference>
<feature type="domain" description="Spi protease inhibitor" evidence="10">
    <location>
        <begin position="24"/>
        <end position="109"/>
    </location>
</feature>
<evidence type="ECO:0000256" key="2">
    <source>
        <dbReference type="ARBA" id="ARBA00022614"/>
    </source>
</evidence>
<dbReference type="STRING" id="655355.SAMN05216283_104150"/>
<dbReference type="InterPro" id="IPR038765">
    <property type="entry name" value="Papain-like_cys_pep_sf"/>
</dbReference>
<dbReference type="InterPro" id="IPR001611">
    <property type="entry name" value="Leu-rich_rpt"/>
</dbReference>
<dbReference type="NCBIfam" id="TIGR04183">
    <property type="entry name" value="Por_Secre_tail"/>
    <property type="match status" value="1"/>
</dbReference>
<evidence type="ECO:0000256" key="5">
    <source>
        <dbReference type="ARBA" id="ARBA00022737"/>
    </source>
</evidence>
<evidence type="ECO:0000313" key="14">
    <source>
        <dbReference type="Proteomes" id="UP000198964"/>
    </source>
</evidence>
<dbReference type="PANTHER" id="PTHR48004">
    <property type="entry name" value="OS01G0149700 PROTEIN"/>
    <property type="match status" value="1"/>
</dbReference>
<dbReference type="InterPro" id="IPR036179">
    <property type="entry name" value="Ig-like_dom_sf"/>
</dbReference>
<dbReference type="InterPro" id="IPR044934">
    <property type="entry name" value="Streptopain_sf"/>
</dbReference>
<evidence type="ECO:0000259" key="11">
    <source>
        <dbReference type="Pfam" id="PF18962"/>
    </source>
</evidence>
<dbReference type="Pfam" id="PF13895">
    <property type="entry name" value="Ig_2"/>
    <property type="match status" value="1"/>
</dbReference>
<dbReference type="InterPro" id="IPR013783">
    <property type="entry name" value="Ig-like_fold"/>
</dbReference>
<dbReference type="Pfam" id="PF00560">
    <property type="entry name" value="LRR_1"/>
    <property type="match status" value="1"/>
</dbReference>
<evidence type="ECO:0000256" key="8">
    <source>
        <dbReference type="PIRSR" id="PIRSR600200-1"/>
    </source>
</evidence>
<evidence type="ECO:0000256" key="1">
    <source>
        <dbReference type="ARBA" id="ARBA00009693"/>
    </source>
</evidence>
<organism evidence="13 14">
    <name type="scientific">Sunxiuqinia elliptica</name>
    <dbReference type="NCBI Taxonomy" id="655355"/>
    <lineage>
        <taxon>Bacteria</taxon>
        <taxon>Pseudomonadati</taxon>
        <taxon>Bacteroidota</taxon>
        <taxon>Bacteroidia</taxon>
        <taxon>Marinilabiliales</taxon>
        <taxon>Prolixibacteraceae</taxon>
        <taxon>Sunxiuqinia</taxon>
    </lineage>
</organism>
<dbReference type="GO" id="GO:0008234">
    <property type="term" value="F:cysteine-type peptidase activity"/>
    <property type="evidence" value="ECO:0007669"/>
    <property type="project" value="UniProtKB-KW"/>
</dbReference>
<dbReference type="InterPro" id="IPR055414">
    <property type="entry name" value="LRR_R13L4/SHOC2-like"/>
</dbReference>
<dbReference type="AlphaFoldDB" id="A0A1I2HLH0"/>
<feature type="active site" description="Proton acceptor" evidence="8">
    <location>
        <position position="322"/>
    </location>
</feature>
<gene>
    <name evidence="13" type="ORF">SAMN05216283_104150</name>
</gene>
<proteinExistence type="inferred from homology"/>
<evidence type="ECO:0000259" key="10">
    <source>
        <dbReference type="Pfam" id="PF13734"/>
    </source>
</evidence>
<evidence type="ECO:0000256" key="3">
    <source>
        <dbReference type="ARBA" id="ARBA00022670"/>
    </source>
</evidence>
<evidence type="ECO:0000256" key="7">
    <source>
        <dbReference type="ARBA" id="ARBA00022807"/>
    </source>
</evidence>
<dbReference type="Pfam" id="PF07705">
    <property type="entry name" value="CARDB"/>
    <property type="match status" value="1"/>
</dbReference>
<dbReference type="InterPro" id="IPR052941">
    <property type="entry name" value="StomDev_PlantInt_Reg"/>
</dbReference>
<accession>A0A1I2HLH0</accession>
<keyword evidence="6" id="KW-0378">Hydrolase</keyword>
<keyword evidence="5" id="KW-0677">Repeat</keyword>
<protein>
    <submittedName>
        <fullName evidence="13">Por secretion system C-terminal sorting domain-containing protein</fullName>
    </submittedName>
</protein>
<dbReference type="Pfam" id="PF18962">
    <property type="entry name" value="Por_Secre_tail"/>
    <property type="match status" value="1"/>
</dbReference>
<dbReference type="PRINTS" id="PR00797">
    <property type="entry name" value="STREPTOPAIN"/>
</dbReference>
<dbReference type="GO" id="GO:0006508">
    <property type="term" value="P:proteolysis"/>
    <property type="evidence" value="ECO:0007669"/>
    <property type="project" value="UniProtKB-KW"/>
</dbReference>
<keyword evidence="4" id="KW-0732">Signal</keyword>
<dbReference type="InterPro" id="IPR026444">
    <property type="entry name" value="Secre_tail"/>
</dbReference>
<feature type="domain" description="Disease resistance R13L4/SHOC-2-like LRR" evidence="12">
    <location>
        <begin position="671"/>
        <end position="802"/>
    </location>
</feature>
<dbReference type="EMBL" id="FONW01000004">
    <property type="protein sequence ID" value="SFF30609.1"/>
    <property type="molecule type" value="Genomic_DNA"/>
</dbReference>
<dbReference type="InterPro" id="IPR011635">
    <property type="entry name" value="CARDB"/>
</dbReference>
<dbReference type="InterPro" id="IPR025896">
    <property type="entry name" value="Spi_Prtas-inh"/>
</dbReference>
<keyword evidence="14" id="KW-1185">Reference proteome</keyword>